<dbReference type="GO" id="GO:0046983">
    <property type="term" value="F:protein dimerization activity"/>
    <property type="evidence" value="ECO:0007669"/>
    <property type="project" value="InterPro"/>
</dbReference>
<dbReference type="Proteomes" id="UP001152320">
    <property type="component" value="Chromosome 13"/>
</dbReference>
<dbReference type="PANTHER" id="PTHR45749:SF21">
    <property type="entry name" value="DUF4371 DOMAIN-CONTAINING PROTEIN"/>
    <property type="match status" value="1"/>
</dbReference>
<dbReference type="InterPro" id="IPR025398">
    <property type="entry name" value="DUF4371"/>
</dbReference>
<name>A0A9Q1BQK2_HOLLE</name>
<keyword evidence="5" id="KW-1185">Reference proteome</keyword>
<dbReference type="Pfam" id="PF05699">
    <property type="entry name" value="Dimer_Tnp_hAT"/>
    <property type="match status" value="1"/>
</dbReference>
<dbReference type="PANTHER" id="PTHR45749">
    <property type="match status" value="1"/>
</dbReference>
<dbReference type="InterPro" id="IPR012337">
    <property type="entry name" value="RNaseH-like_sf"/>
</dbReference>
<accession>A0A9Q1BQK2</accession>
<feature type="domain" description="DUF4371" evidence="3">
    <location>
        <begin position="409"/>
        <end position="584"/>
    </location>
</feature>
<dbReference type="InterPro" id="IPR008906">
    <property type="entry name" value="HATC_C_dom"/>
</dbReference>
<evidence type="ECO:0000313" key="4">
    <source>
        <dbReference type="EMBL" id="KAJ8030849.1"/>
    </source>
</evidence>
<organism evidence="4 5">
    <name type="scientific">Holothuria leucospilota</name>
    <name type="common">Black long sea cucumber</name>
    <name type="synonym">Mertensiothuria leucospilota</name>
    <dbReference type="NCBI Taxonomy" id="206669"/>
    <lineage>
        <taxon>Eukaryota</taxon>
        <taxon>Metazoa</taxon>
        <taxon>Echinodermata</taxon>
        <taxon>Eleutherozoa</taxon>
        <taxon>Echinozoa</taxon>
        <taxon>Holothuroidea</taxon>
        <taxon>Aspidochirotacea</taxon>
        <taxon>Aspidochirotida</taxon>
        <taxon>Holothuriidae</taxon>
        <taxon>Holothuria</taxon>
    </lineage>
</organism>
<evidence type="ECO:0000256" key="1">
    <source>
        <dbReference type="SAM" id="MobiDB-lite"/>
    </source>
</evidence>
<dbReference type="AlphaFoldDB" id="A0A9Q1BQK2"/>
<feature type="compositionally biased region" description="Basic and acidic residues" evidence="1">
    <location>
        <begin position="147"/>
        <end position="156"/>
    </location>
</feature>
<dbReference type="OrthoDB" id="10066664at2759"/>
<reference evidence="4" key="1">
    <citation type="submission" date="2021-10" db="EMBL/GenBank/DDBJ databases">
        <title>Tropical sea cucumber genome reveals ecological adaptation and Cuvierian tubules defense mechanism.</title>
        <authorList>
            <person name="Chen T."/>
        </authorList>
    </citation>
    <scope>NUCLEOTIDE SEQUENCE</scope>
    <source>
        <strain evidence="4">Nanhai2018</strain>
        <tissue evidence="4">Muscle</tissue>
    </source>
</reference>
<dbReference type="SUPFAM" id="SSF53098">
    <property type="entry name" value="Ribonuclease H-like"/>
    <property type="match status" value="1"/>
</dbReference>
<dbReference type="EMBL" id="JAIZAY010000013">
    <property type="protein sequence ID" value="KAJ8030849.1"/>
    <property type="molecule type" value="Genomic_DNA"/>
</dbReference>
<evidence type="ECO:0000259" key="3">
    <source>
        <dbReference type="Pfam" id="PF14291"/>
    </source>
</evidence>
<feature type="compositionally biased region" description="Polar residues" evidence="1">
    <location>
        <begin position="57"/>
        <end position="66"/>
    </location>
</feature>
<feature type="region of interest" description="Disordered" evidence="1">
    <location>
        <begin position="41"/>
        <end position="125"/>
    </location>
</feature>
<gene>
    <name evidence="4" type="ORF">HOLleu_27386</name>
</gene>
<dbReference type="Pfam" id="PF14291">
    <property type="entry name" value="DUF4371"/>
    <property type="match status" value="1"/>
</dbReference>
<feature type="domain" description="HAT C-terminal dimerisation" evidence="2">
    <location>
        <begin position="907"/>
        <end position="967"/>
    </location>
</feature>
<sequence length="987" mass="111633">MVCHQQFDDDYRKVHNQKQHADLIRGKKFIGYRVANAPKNPFEAAKKKSKLGASSANQDTPKTGSTVDGKKIDEENGDGLENYTLPPECSQTIDVVEENPRSGDTDDVVEENPRSGGDTDGPMEADDVLIECNTETVMTAECGTNDNKGEESEKGNTEGANDDLDWLDCAGQLSHLAADFKVVQTLLDGVRGESCPLVETFLTNVKEITSQITEKSQSLHDNAEIVLNNFKEKKKMVDDACPEVVHKFPPHDPGERGEIKHDSERKYLVNIGPHQPKLRKFPQNKDIPAKKQCRFSSTWYMSYPHLEYSIKEDAAYCYVCSLFSSDTSDASDKAWSTCGVRQWHKMMSRGAGKKGKLAEHFESTNHKNALRDFIHFCNESAHIDILLDKDRRANLIQSKHDQMMNREAVTIIMDIERTLARQGLPFRGTTDADNKETDGNFYQLVQLVARHNAVMKRWLDEKRMRPYQVTYLSPHSQNEIITLLGKHVRKQISTEAQMSQMYAVMADTTPDASNKDRLAVALRYVNESGVVKERLLEVKETLDKTGAVHAADIIKSLEDNDLDTTQLAFQSYDFASNVSGKHKGAQAEIEKELERSVPYIPCQAHRTNTVVEHACDSSTMVQELFNILQELYVFFSGSTKRHNLLTTRMKEIEDALNLRNLSKTRWTARAEAIQSVWRSYDAIIAALEDIMSSPPPSDKKTLAVASGLYRRMHNLDFVVAIMVMKNIMMKTMKLTEELQNDELNIVDALGITKATIQSLERVAAEEVDAQIEAACSFAEKLGIDPKHDFERLHRVRRPSRRIDDHQDTASGLTLHQFYRKECRCVLDTLITQLKDKMQPTLDIIKPLEQVLGIPFKLPKPEEVACLAALFPCEVNADVLTVELELFKGLLENAAVTNSVSEAARLAHQHRRTLPLTWKAYQLLLTAPITVAKDERTFSHLKFVKSVYRSTMGDRRLDHLLLLNCEKDLTDGIDLADIMELWALKPRR</sequence>
<evidence type="ECO:0000313" key="5">
    <source>
        <dbReference type="Proteomes" id="UP001152320"/>
    </source>
</evidence>
<evidence type="ECO:0000259" key="2">
    <source>
        <dbReference type="Pfam" id="PF05699"/>
    </source>
</evidence>
<feature type="region of interest" description="Disordered" evidence="1">
    <location>
        <begin position="141"/>
        <end position="160"/>
    </location>
</feature>
<proteinExistence type="predicted"/>
<comment type="caution">
    <text evidence="4">The sequence shown here is derived from an EMBL/GenBank/DDBJ whole genome shotgun (WGS) entry which is preliminary data.</text>
</comment>
<protein>
    <submittedName>
        <fullName evidence="4">Zinc finger MYM-type protein 1</fullName>
    </submittedName>
</protein>